<organism evidence="2 3">
    <name type="scientific">Halomonas stenophila</name>
    <dbReference type="NCBI Taxonomy" id="795312"/>
    <lineage>
        <taxon>Bacteria</taxon>
        <taxon>Pseudomonadati</taxon>
        <taxon>Pseudomonadota</taxon>
        <taxon>Gammaproteobacteria</taxon>
        <taxon>Oceanospirillales</taxon>
        <taxon>Halomonadaceae</taxon>
        <taxon>Halomonas</taxon>
    </lineage>
</organism>
<dbReference type="RefSeq" id="WP_183382086.1">
    <property type="nucleotide sequence ID" value="NZ_JACHXR010000001.1"/>
</dbReference>
<name>A0A7W5EQH8_9GAMM</name>
<dbReference type="InterPro" id="IPR009057">
    <property type="entry name" value="Homeodomain-like_sf"/>
</dbReference>
<feature type="domain" description="Insertion element IS150 protein InsJ-like helix-turn-helix" evidence="1">
    <location>
        <begin position="4"/>
        <end position="52"/>
    </location>
</feature>
<sequence length="257" mass="28601">MSERRLEAVRLRLDGLTVAESARRTGLSAPTVSAAWKAFREGGWEAVPIRPRGRPTGQAHRLDETLQRRLWQRLTHWPDTDEPGWSSRALAQALSDAGAGDASPRAIEHWLATQNLKPSPMALDDLARRRSREGRWFRQQVQPALERLGQGSAAHWQGGVRVAVPATSAENASRRYQLYLHGKRGALYTRCFTAPPLADDYLTLFARLASRGPMALIFHGAYFQACPEIQGWLDDHPDFALINVPPNANLRAASTRG</sequence>
<keyword evidence="3" id="KW-1185">Reference proteome</keyword>
<accession>A0A7W5EQH8</accession>
<reference evidence="2 3" key="1">
    <citation type="submission" date="2020-08" db="EMBL/GenBank/DDBJ databases">
        <title>Genomic Encyclopedia of Type Strains, Phase III (KMG-III): the genomes of soil and plant-associated and newly described type strains.</title>
        <authorList>
            <person name="Whitman W."/>
        </authorList>
    </citation>
    <scope>NUCLEOTIDE SEQUENCE [LARGE SCALE GENOMIC DNA]</scope>
    <source>
        <strain evidence="2 3">CECT 7744</strain>
    </source>
</reference>
<gene>
    <name evidence="2" type="ORF">FHR97_000393</name>
</gene>
<evidence type="ECO:0000313" key="2">
    <source>
        <dbReference type="EMBL" id="MBB3229578.1"/>
    </source>
</evidence>
<dbReference type="AlphaFoldDB" id="A0A7W5EQH8"/>
<evidence type="ECO:0000313" key="3">
    <source>
        <dbReference type="Proteomes" id="UP000518892"/>
    </source>
</evidence>
<dbReference type="SUPFAM" id="SSF46689">
    <property type="entry name" value="Homeodomain-like"/>
    <property type="match status" value="1"/>
</dbReference>
<dbReference type="InterPro" id="IPR055247">
    <property type="entry name" value="InsJ-like_HTH"/>
</dbReference>
<dbReference type="EMBL" id="JACHXR010000001">
    <property type="protein sequence ID" value="MBB3229578.1"/>
    <property type="molecule type" value="Genomic_DNA"/>
</dbReference>
<evidence type="ECO:0000259" key="1">
    <source>
        <dbReference type="Pfam" id="PF13518"/>
    </source>
</evidence>
<dbReference type="Pfam" id="PF13518">
    <property type="entry name" value="HTH_28"/>
    <property type="match status" value="1"/>
</dbReference>
<protein>
    <submittedName>
        <fullName evidence="2">Transposase</fullName>
    </submittedName>
</protein>
<proteinExistence type="predicted"/>
<comment type="caution">
    <text evidence="2">The sequence shown here is derived from an EMBL/GenBank/DDBJ whole genome shotgun (WGS) entry which is preliminary data.</text>
</comment>
<dbReference type="Proteomes" id="UP000518892">
    <property type="component" value="Unassembled WGS sequence"/>
</dbReference>